<reference evidence="3 4" key="1">
    <citation type="submission" date="2012-04" db="EMBL/GenBank/DDBJ databases">
        <title>The Genome Sequence of Afipia broomeae ATCC 49717.</title>
        <authorList>
            <consortium name="The Broad Institute Genome Sequencing Platform"/>
            <person name="Earl A."/>
            <person name="Ward D."/>
            <person name="Feldgarden M."/>
            <person name="Gevers D."/>
            <person name="Huys G."/>
            <person name="Walker B."/>
            <person name="Young S.K."/>
            <person name="Zeng Q."/>
            <person name="Gargeya S."/>
            <person name="Fitzgerald M."/>
            <person name="Haas B."/>
            <person name="Abouelleil A."/>
            <person name="Alvarado L."/>
            <person name="Arachchi H.M."/>
            <person name="Berlin A."/>
            <person name="Chapman S.B."/>
            <person name="Goldberg J."/>
            <person name="Griggs A."/>
            <person name="Gujja S."/>
            <person name="Hansen M."/>
            <person name="Howarth C."/>
            <person name="Imamovic A."/>
            <person name="Larimer J."/>
            <person name="McCowen C."/>
            <person name="Montmayeur A."/>
            <person name="Murphy C."/>
            <person name="Neiman D."/>
            <person name="Pearson M."/>
            <person name="Priest M."/>
            <person name="Roberts A."/>
            <person name="Saif S."/>
            <person name="Shea T."/>
            <person name="Sisk P."/>
            <person name="Sykes S."/>
            <person name="Wortman J."/>
            <person name="Nusbaum C."/>
            <person name="Birren B."/>
        </authorList>
    </citation>
    <scope>NUCLEOTIDE SEQUENCE [LARGE SCALE GENOMIC DNA]</scope>
    <source>
        <strain evidence="3 4">ATCC 49717</strain>
    </source>
</reference>
<evidence type="ECO:0000313" key="3">
    <source>
        <dbReference type="EMBL" id="EKS41758.1"/>
    </source>
</evidence>
<feature type="coiled-coil region" evidence="1">
    <location>
        <begin position="341"/>
        <end position="399"/>
    </location>
</feature>
<dbReference type="GO" id="GO:0004713">
    <property type="term" value="F:protein tyrosine kinase activity"/>
    <property type="evidence" value="ECO:0007669"/>
    <property type="project" value="TreeGrafter"/>
</dbReference>
<comment type="caution">
    <text evidence="3">The sequence shown here is derived from an EMBL/GenBank/DDBJ whole genome shotgun (WGS) entry which is preliminary data.</text>
</comment>
<evidence type="ECO:0008006" key="5">
    <source>
        <dbReference type="Google" id="ProtNLM"/>
    </source>
</evidence>
<feature type="transmembrane region" description="Helical" evidence="2">
    <location>
        <begin position="426"/>
        <end position="449"/>
    </location>
</feature>
<dbReference type="eggNOG" id="COG3206">
    <property type="taxonomic scope" value="Bacteria"/>
</dbReference>
<keyword evidence="4" id="KW-1185">Reference proteome</keyword>
<dbReference type="PANTHER" id="PTHR32309:SF13">
    <property type="entry name" value="FERRIC ENTEROBACTIN TRANSPORT PROTEIN FEPE"/>
    <property type="match status" value="1"/>
</dbReference>
<keyword evidence="2" id="KW-0812">Transmembrane</keyword>
<sequence>MAISDNDRHDAYLSRIQAPALDVEGVAAVLRRRARFIAAVTVICVALSLVWILLWAPKHVASGQIVLDLPAQAATDAGKSANSETVAVGIDNQINALTSRSVLDKVIAREKLGTDPLFGGKSKGLLFTLLAGVGLVPASEPHAMALRQLNRAISIVGNPGSDTVNVNVVTPDRETSVRVANAVMDSYVEEQRLAGADAAPGAAAPLGERLGTLQTRLREAEQRYEKYRTDSLAMMAGGQSSAEKQASEISEQIAAAEARAGGLRSTLNQLQRARKILDGGGIPDPVRGGAIGTFRSRYAAARELEIDLSETLGPRHPDLVIARMRATEARRLLEQAIQDGVQSAAADLERTRAVVTQLKNRLEASRQNSVKTSEASARLKELERDVEAHRAAYQAVLARSQQQRPDNPGARVLSRAVVQPETGRTFPIGTLFISLLLGLGLGVSLAWLLQLMDEKERAEVLR</sequence>
<keyword evidence="1" id="KW-0175">Coiled coil</keyword>
<organism evidence="3 4">
    <name type="scientific">Afipia broomeae ATCC 49717</name>
    <dbReference type="NCBI Taxonomy" id="883078"/>
    <lineage>
        <taxon>Bacteria</taxon>
        <taxon>Pseudomonadati</taxon>
        <taxon>Pseudomonadota</taxon>
        <taxon>Alphaproteobacteria</taxon>
        <taxon>Hyphomicrobiales</taxon>
        <taxon>Nitrobacteraceae</taxon>
        <taxon>Afipia</taxon>
    </lineage>
</organism>
<evidence type="ECO:0000256" key="1">
    <source>
        <dbReference type="SAM" id="Coils"/>
    </source>
</evidence>
<name>K8PTU4_9BRAD</name>
<dbReference type="HOGENOM" id="CLU_596704_0_0_5"/>
<feature type="coiled-coil region" evidence="1">
    <location>
        <begin position="210"/>
        <end position="273"/>
    </location>
</feature>
<dbReference type="GO" id="GO:0005886">
    <property type="term" value="C:plasma membrane"/>
    <property type="evidence" value="ECO:0007669"/>
    <property type="project" value="TreeGrafter"/>
</dbReference>
<dbReference type="InterPro" id="IPR050445">
    <property type="entry name" value="Bact_polysacc_biosynth/exp"/>
</dbReference>
<proteinExistence type="predicted"/>
<feature type="transmembrane region" description="Helical" evidence="2">
    <location>
        <begin position="36"/>
        <end position="56"/>
    </location>
</feature>
<dbReference type="AlphaFoldDB" id="K8PTU4"/>
<dbReference type="PATRIC" id="fig|883078.3.peg.876"/>
<keyword evidence="2" id="KW-1133">Transmembrane helix</keyword>
<protein>
    <recommendedName>
        <fullName evidence="5">Polysaccharide chain length determinant N-terminal domain-containing protein</fullName>
    </recommendedName>
</protein>
<accession>K8PTU4</accession>
<gene>
    <name evidence="3" type="ORF">HMPREF9695_00850</name>
</gene>
<evidence type="ECO:0000313" key="4">
    <source>
        <dbReference type="Proteomes" id="UP000001096"/>
    </source>
</evidence>
<dbReference type="PANTHER" id="PTHR32309">
    <property type="entry name" value="TYROSINE-PROTEIN KINASE"/>
    <property type="match status" value="1"/>
</dbReference>
<evidence type="ECO:0000256" key="2">
    <source>
        <dbReference type="SAM" id="Phobius"/>
    </source>
</evidence>
<keyword evidence="2" id="KW-0472">Membrane</keyword>
<dbReference type="EMBL" id="AGWX01000001">
    <property type="protein sequence ID" value="EKS41758.1"/>
    <property type="molecule type" value="Genomic_DNA"/>
</dbReference>
<dbReference type="Proteomes" id="UP000001096">
    <property type="component" value="Unassembled WGS sequence"/>
</dbReference>
<dbReference type="RefSeq" id="WP_006019564.1">
    <property type="nucleotide sequence ID" value="NZ_KB375282.1"/>
</dbReference>